<proteinExistence type="predicted"/>
<name>A0A1R4GT12_9MICC</name>
<protein>
    <submittedName>
        <fullName evidence="1">Uncharacterized protein</fullName>
    </submittedName>
</protein>
<organism evidence="1 2">
    <name type="scientific">Arthrobacter rhombi</name>
    <dbReference type="NCBI Taxonomy" id="71253"/>
    <lineage>
        <taxon>Bacteria</taxon>
        <taxon>Bacillati</taxon>
        <taxon>Actinomycetota</taxon>
        <taxon>Actinomycetes</taxon>
        <taxon>Micrococcales</taxon>
        <taxon>Micrococcaceae</taxon>
        <taxon>Arthrobacter</taxon>
    </lineage>
</organism>
<evidence type="ECO:0000313" key="1">
    <source>
        <dbReference type="EMBL" id="SJM71358.1"/>
    </source>
</evidence>
<dbReference type="Proteomes" id="UP000195913">
    <property type="component" value="Unassembled WGS sequence"/>
</dbReference>
<sequence>MRTTSALKTAALLIVSVVLALGSVQGSLAVWNTATGSGAGTVQAADFAVLVKTASGNEQRLSANGVPATVTLPAVTNLQPGETRTLPVAVTNATNAGSGAFRIRLTASPAVVSGAKTPGLAATAGISTTGNCSGQTSATVDLAQNGQATLCVKVTLQDKVPATSGGQTNSVSVKLAATQL</sequence>
<dbReference type="AlphaFoldDB" id="A0A1R4GT12"/>
<evidence type="ECO:0000313" key="2">
    <source>
        <dbReference type="Proteomes" id="UP000195913"/>
    </source>
</evidence>
<dbReference type="RefSeq" id="WP_087000386.1">
    <property type="nucleotide sequence ID" value="NZ_FUHW01000044.1"/>
</dbReference>
<dbReference type="EMBL" id="FUHW01000044">
    <property type="protein sequence ID" value="SJM71358.1"/>
    <property type="molecule type" value="Genomic_DNA"/>
</dbReference>
<reference evidence="1 2" key="1">
    <citation type="submission" date="2017-02" db="EMBL/GenBank/DDBJ databases">
        <authorList>
            <person name="Peterson S.W."/>
        </authorList>
    </citation>
    <scope>NUCLEOTIDE SEQUENCE [LARGE SCALE GENOMIC DNA]</scope>
    <source>
        <strain evidence="1 2">B Ar 00.02</strain>
    </source>
</reference>
<gene>
    <name evidence="1" type="ORF">FM101_13250</name>
</gene>
<accession>A0A1R4GT12</accession>
<keyword evidence="2" id="KW-1185">Reference proteome</keyword>